<proteinExistence type="predicted"/>
<dbReference type="Pfam" id="PF08747">
    <property type="entry name" value="BrxB"/>
    <property type="match status" value="1"/>
</dbReference>
<protein>
    <recommendedName>
        <fullName evidence="3">DUF1788 domain-containing protein</fullName>
    </recommendedName>
</protein>
<accession>A0A1G8K236</accession>
<dbReference type="RefSeq" id="WP_089716528.1">
    <property type="nucleotide sequence ID" value="NZ_FNEH01000005.1"/>
</dbReference>
<evidence type="ECO:0000313" key="1">
    <source>
        <dbReference type="EMBL" id="SDI37459.1"/>
    </source>
</evidence>
<dbReference type="Proteomes" id="UP000198945">
    <property type="component" value="Unassembled WGS sequence"/>
</dbReference>
<sequence>MSQIRKRLDQILPEIKKKDFLNNKGLGNEIGFYLFDYDPEDELIVRDHIDFLIRKMNNNPDTADIVEFDLFNIMIEILEDKGYLDKAFKMEEKSGSQKMIKKIKTTISLKSNARLFTNYISERIAENQIIFITGVGKAWPIVRSHTVLNNLHPEIEDNPLVMFFPGNYDGASLSLFGDIHDDNYYRAFSLVPRNDSVI</sequence>
<evidence type="ECO:0008006" key="3">
    <source>
        <dbReference type="Google" id="ProtNLM"/>
    </source>
</evidence>
<dbReference type="InterPro" id="IPR014858">
    <property type="entry name" value="BrxB"/>
</dbReference>
<dbReference type="AlphaFoldDB" id="A0A1G8K236"/>
<dbReference type="EMBL" id="FNEH01000005">
    <property type="protein sequence ID" value="SDI37459.1"/>
    <property type="molecule type" value="Genomic_DNA"/>
</dbReference>
<organism evidence="1 2">
    <name type="scientific">Halanaerobium congolense</name>
    <dbReference type="NCBI Taxonomy" id="54121"/>
    <lineage>
        <taxon>Bacteria</taxon>
        <taxon>Bacillati</taxon>
        <taxon>Bacillota</taxon>
        <taxon>Clostridia</taxon>
        <taxon>Halanaerobiales</taxon>
        <taxon>Halanaerobiaceae</taxon>
        <taxon>Halanaerobium</taxon>
    </lineage>
</organism>
<gene>
    <name evidence="1" type="ORF">SAMN04515654_10564</name>
</gene>
<evidence type="ECO:0000313" key="2">
    <source>
        <dbReference type="Proteomes" id="UP000198945"/>
    </source>
</evidence>
<reference evidence="1 2" key="1">
    <citation type="submission" date="2016-10" db="EMBL/GenBank/DDBJ databases">
        <authorList>
            <person name="de Groot N.N."/>
        </authorList>
    </citation>
    <scope>NUCLEOTIDE SEQUENCE [LARGE SCALE GENOMIC DNA]</scope>
    <source>
        <strain evidence="1 2">WG7</strain>
    </source>
</reference>
<name>A0A1G8K236_9FIRM</name>